<dbReference type="InterPro" id="IPR025714">
    <property type="entry name" value="Methyltranfer_dom"/>
</dbReference>
<evidence type="ECO:0000259" key="5">
    <source>
        <dbReference type="PROSITE" id="PS51918"/>
    </source>
</evidence>
<dbReference type="GO" id="GO:0003824">
    <property type="term" value="F:catalytic activity"/>
    <property type="evidence" value="ECO:0007669"/>
    <property type="project" value="InterPro"/>
</dbReference>
<dbReference type="Gene3D" id="3.20.20.70">
    <property type="entry name" value="Aldolase class I"/>
    <property type="match status" value="1"/>
</dbReference>
<dbReference type="GO" id="GO:0046872">
    <property type="term" value="F:metal ion binding"/>
    <property type="evidence" value="ECO:0007669"/>
    <property type="project" value="UniProtKB-KW"/>
</dbReference>
<dbReference type="PATRIC" id="fig|79604.3.peg.1935"/>
<evidence type="ECO:0000313" key="6">
    <source>
        <dbReference type="EMBL" id="SEO40029.1"/>
    </source>
</evidence>
<dbReference type="Gene3D" id="3.40.5.100">
    <property type="match status" value="1"/>
</dbReference>
<dbReference type="SFLD" id="SFLDG01067">
    <property type="entry name" value="SPASM/twitch_domain_containing"/>
    <property type="match status" value="1"/>
</dbReference>
<dbReference type="Pfam" id="PF04055">
    <property type="entry name" value="Radical_SAM"/>
    <property type="match status" value="1"/>
</dbReference>
<dbReference type="NCBIfam" id="TIGR04167">
    <property type="entry name" value="rSAM_SeCys"/>
    <property type="match status" value="1"/>
</dbReference>
<dbReference type="STRING" id="79604.AAY81_09655"/>
<gene>
    <name evidence="6" type="ORF">SAMN02910314_00127</name>
</gene>
<dbReference type="InterPro" id="IPR029063">
    <property type="entry name" value="SAM-dependent_MTases_sf"/>
</dbReference>
<dbReference type="CDD" id="cd02440">
    <property type="entry name" value="AdoMet_MTases"/>
    <property type="match status" value="1"/>
</dbReference>
<keyword evidence="2" id="KW-0479">Metal-binding</keyword>
<proteinExistence type="predicted"/>
<evidence type="ECO:0000256" key="1">
    <source>
        <dbReference type="ARBA" id="ARBA00022691"/>
    </source>
</evidence>
<dbReference type="CDD" id="cd01335">
    <property type="entry name" value="Radical_SAM"/>
    <property type="match status" value="1"/>
</dbReference>
<sequence>MKSQFAKASTLHPDTVHDAVRAYYGRTLSDSNDLHSNAAHCQTVPPPKYVRDVLPLIADEVVSRFYGCGSPIPPALEGCTVLDLGCGTGRDVYVLSKLVGPRGRVIGVDMTPEQLEIAQRYREYHAQKFGYDHSNVEFRAGYIEDLAACGIEDASVDLVVSNCVVNLSPFKDLVFSEVSRVLKPGGELYFSDVYASRRLPEELRNDPILRSECLGGATYEPDFRALMDGAGLGHYVWTVDDPLHIGDLSIETRVGFTAFRSRTVRAIKCPQGVLEATEEDYGQHAVYLGGMSETPRYFDWDRETRFVKGKPCAISGNVAALLQASRYGHYFQISPKRAHRGAFHAARAQEALDVRCGKKAVGLKMLEDAYERAGYPTFFERLGAPELLQTSAHAHTLQVNITYACNLACRHCYLGCGPSRTERMPRETMEACLRAFDAGGFQTFDITGGSPELHPDFEWFLRQAASRAGWGNVIVRTNLTLLTLPECAHLVDVFAELGVHVVASLPFFDDAGTASQRGKHVFEKAIAAIRALNARGYGAASPAEASLVLDLVYNVAGPFLPLPQEMIEASYHKALERDQGVRFNGLFAFNNWACGRFAADLLDYGMFDDYLALLADNFNTMAATKLMCLDMVNVDWDGRLYDCEPNHVLGLPIQLDDGAGSTRDATIDDLLSGPLPPRQVRTNPLCYSCTAGFGSSCGGALV</sequence>
<dbReference type="Pfam" id="PF12345">
    <property type="entry name" value="DUF3641"/>
    <property type="match status" value="1"/>
</dbReference>
<dbReference type="PANTHER" id="PTHR43728">
    <property type="entry name" value="SLR0304 PROTEIN"/>
    <property type="match status" value="1"/>
</dbReference>
<dbReference type="SUPFAM" id="SSF53335">
    <property type="entry name" value="S-adenosyl-L-methionine-dependent methyltransferases"/>
    <property type="match status" value="1"/>
</dbReference>
<reference evidence="7" key="1">
    <citation type="submission" date="2016-10" db="EMBL/GenBank/DDBJ databases">
        <authorList>
            <person name="Varghese N."/>
        </authorList>
    </citation>
    <scope>NUCLEOTIDE SEQUENCE [LARGE SCALE GENOMIC DNA]</scope>
    <source>
        <strain evidence="7">DSM 21843</strain>
    </source>
</reference>
<dbReference type="SFLD" id="SFLDS00029">
    <property type="entry name" value="Radical_SAM"/>
    <property type="match status" value="1"/>
</dbReference>
<dbReference type="AlphaFoldDB" id="A0A172S030"/>
<keyword evidence="3" id="KW-0408">Iron</keyword>
<dbReference type="RefSeq" id="WP_066664485.1">
    <property type="nucleotide sequence ID" value="NZ_CP011402.1"/>
</dbReference>
<dbReference type="OrthoDB" id="9805171at2"/>
<evidence type="ECO:0000256" key="3">
    <source>
        <dbReference type="ARBA" id="ARBA00023004"/>
    </source>
</evidence>
<evidence type="ECO:0000256" key="2">
    <source>
        <dbReference type="ARBA" id="ARBA00022723"/>
    </source>
</evidence>
<dbReference type="KEGG" id="ddt:AAY81_09655"/>
<dbReference type="Gene3D" id="3.40.50.150">
    <property type="entry name" value="Vaccinia Virus protein VP39"/>
    <property type="match status" value="1"/>
</dbReference>
<keyword evidence="4" id="KW-0411">Iron-sulfur</keyword>
<keyword evidence="1" id="KW-0949">S-adenosyl-L-methionine</keyword>
<organism evidence="6 7">
    <name type="scientific">Denitrobacterium detoxificans</name>
    <dbReference type="NCBI Taxonomy" id="79604"/>
    <lineage>
        <taxon>Bacteria</taxon>
        <taxon>Bacillati</taxon>
        <taxon>Actinomycetota</taxon>
        <taxon>Coriobacteriia</taxon>
        <taxon>Eggerthellales</taxon>
        <taxon>Eggerthellaceae</taxon>
        <taxon>Denitrobacterium</taxon>
    </lineage>
</organism>
<name>A0A172S030_9ACTN</name>
<dbReference type="PROSITE" id="PS51918">
    <property type="entry name" value="RADICAL_SAM"/>
    <property type="match status" value="1"/>
</dbReference>
<dbReference type="InterPro" id="IPR013785">
    <property type="entry name" value="Aldolase_TIM"/>
</dbReference>
<dbReference type="Proteomes" id="UP000182975">
    <property type="component" value="Unassembled WGS sequence"/>
</dbReference>
<dbReference type="PANTHER" id="PTHR43728:SF1">
    <property type="entry name" value="FE-S OXIDOREDUCTASE"/>
    <property type="match status" value="1"/>
</dbReference>
<dbReference type="InterPro" id="IPR024521">
    <property type="entry name" value="ArsS-like_C"/>
</dbReference>
<protein>
    <submittedName>
        <fullName evidence="6">Radical SAM/Cys-rich domain-containing protein</fullName>
    </submittedName>
</protein>
<dbReference type="InterPro" id="IPR026351">
    <property type="entry name" value="rSAM_ArsS-like"/>
</dbReference>
<dbReference type="InterPro" id="IPR007197">
    <property type="entry name" value="rSAM"/>
</dbReference>
<keyword evidence="7" id="KW-1185">Reference proteome</keyword>
<evidence type="ECO:0000313" key="7">
    <source>
        <dbReference type="Proteomes" id="UP000182975"/>
    </source>
</evidence>
<dbReference type="Pfam" id="PF13847">
    <property type="entry name" value="Methyltransf_31"/>
    <property type="match status" value="1"/>
</dbReference>
<dbReference type="GO" id="GO:0051536">
    <property type="term" value="F:iron-sulfur cluster binding"/>
    <property type="evidence" value="ECO:0007669"/>
    <property type="project" value="UniProtKB-KW"/>
</dbReference>
<evidence type="ECO:0000256" key="4">
    <source>
        <dbReference type="ARBA" id="ARBA00023014"/>
    </source>
</evidence>
<dbReference type="SUPFAM" id="SSF102114">
    <property type="entry name" value="Radical SAM enzymes"/>
    <property type="match status" value="1"/>
</dbReference>
<accession>A0A172S030</accession>
<dbReference type="EMBL" id="FOEC01000001">
    <property type="protein sequence ID" value="SEO40029.1"/>
    <property type="molecule type" value="Genomic_DNA"/>
</dbReference>
<dbReference type="InterPro" id="IPR058240">
    <property type="entry name" value="rSAM_sf"/>
</dbReference>
<feature type="domain" description="Radical SAM core" evidence="5">
    <location>
        <begin position="391"/>
        <end position="590"/>
    </location>
</feature>